<dbReference type="RefSeq" id="WP_101310984.1">
    <property type="nucleotide sequence ID" value="NZ_MVDE01000032.1"/>
</dbReference>
<keyword evidence="2" id="KW-1185">Reference proteome</keyword>
<organism evidence="1 2">
    <name type="scientific">Labilibaculum manganireducens</name>
    <dbReference type="NCBI Taxonomy" id="1940525"/>
    <lineage>
        <taxon>Bacteria</taxon>
        <taxon>Pseudomonadati</taxon>
        <taxon>Bacteroidota</taxon>
        <taxon>Bacteroidia</taxon>
        <taxon>Marinilabiliales</taxon>
        <taxon>Marinifilaceae</taxon>
        <taxon>Labilibaculum</taxon>
    </lineage>
</organism>
<reference evidence="1 2" key="1">
    <citation type="journal article" date="2017" name="Front. Microbiol.">
        <title>Labilibaculum manganireducens gen. nov., sp. nov. and Labilibaculum filiforme sp. nov., Novel Bacteroidetes Isolated from Subsurface Sediments of the Baltic Sea.</title>
        <authorList>
            <person name="Vandieken V."/>
            <person name="Marshall I.P."/>
            <person name="Niemann H."/>
            <person name="Engelen B."/>
            <person name="Cypionka H."/>
        </authorList>
    </citation>
    <scope>NUCLEOTIDE SEQUENCE [LARGE SCALE GENOMIC DNA]</scope>
    <source>
        <strain evidence="1 2">59.10-2M</strain>
    </source>
</reference>
<dbReference type="AlphaFoldDB" id="A0A2N3HXY9"/>
<evidence type="ECO:0000313" key="2">
    <source>
        <dbReference type="Proteomes" id="UP000233618"/>
    </source>
</evidence>
<gene>
    <name evidence="1" type="ORF">BZG01_16640</name>
</gene>
<dbReference type="EMBL" id="MVDE01000032">
    <property type="protein sequence ID" value="PKQ62911.1"/>
    <property type="molecule type" value="Genomic_DNA"/>
</dbReference>
<dbReference type="Proteomes" id="UP000233618">
    <property type="component" value="Unassembled WGS sequence"/>
</dbReference>
<protein>
    <recommendedName>
        <fullName evidence="3">DUF2971 domain-containing protein</fullName>
    </recommendedName>
</protein>
<evidence type="ECO:0000313" key="1">
    <source>
        <dbReference type="EMBL" id="PKQ62911.1"/>
    </source>
</evidence>
<evidence type="ECO:0008006" key="3">
    <source>
        <dbReference type="Google" id="ProtNLM"/>
    </source>
</evidence>
<accession>A0A2N3HXY9</accession>
<sequence>MGEILYHYTSLEVLKKILDFEKIRFTKMNSLNDRTEYEYGIKLLKDKITEFENNNKINNRFDSELLDKFSFLDELYSLSFTESGDKLSFWNSYYVDKMTPICIGFDSDKVFISDFIINRCIYDDPYPSMSKERYIWFKNIFDIKNILHISKNREYIQITFQTAHIKQKCFDIEKEWRAVSFGVKNSSLGTFNRGGKEVDYFDQPFNTESICEIIVGPSSQQDLNYQEVMSALSRKGLNKSVRKSTIPLVL</sequence>
<proteinExistence type="predicted"/>
<name>A0A2N3HXY9_9BACT</name>
<comment type="caution">
    <text evidence="1">The sequence shown here is derived from an EMBL/GenBank/DDBJ whole genome shotgun (WGS) entry which is preliminary data.</text>
</comment>